<reference evidence="2 3" key="1">
    <citation type="submission" date="2019-08" db="EMBL/GenBank/DDBJ databases">
        <authorList>
            <person name="Alioto T."/>
            <person name="Alioto T."/>
            <person name="Gomez Garrido J."/>
        </authorList>
    </citation>
    <scope>NUCLEOTIDE SEQUENCE [LARGE SCALE GENOMIC DNA]</scope>
</reference>
<feature type="region of interest" description="Disordered" evidence="1">
    <location>
        <begin position="1"/>
        <end position="33"/>
    </location>
</feature>
<dbReference type="EMBL" id="CABPRJ010001993">
    <property type="protein sequence ID" value="VVC42772.1"/>
    <property type="molecule type" value="Genomic_DNA"/>
</dbReference>
<name>A0A5E4NDI3_9HEMI</name>
<sequence>MEESSIGGNSPRVEKKRKTRINKGEQRDKTKVRGFKKKEIAIFMQNMTIQGLKDARGNNKISH</sequence>
<dbReference type="Proteomes" id="UP000325440">
    <property type="component" value="Unassembled WGS sequence"/>
</dbReference>
<keyword evidence="3" id="KW-1185">Reference proteome</keyword>
<dbReference type="AlphaFoldDB" id="A0A5E4NDI3"/>
<protein>
    <submittedName>
        <fullName evidence="2">Uncharacterized protein</fullName>
    </submittedName>
</protein>
<evidence type="ECO:0000256" key="1">
    <source>
        <dbReference type="SAM" id="MobiDB-lite"/>
    </source>
</evidence>
<accession>A0A5E4NDI3</accession>
<feature type="compositionally biased region" description="Basic and acidic residues" evidence="1">
    <location>
        <begin position="22"/>
        <end position="31"/>
    </location>
</feature>
<evidence type="ECO:0000313" key="3">
    <source>
        <dbReference type="Proteomes" id="UP000325440"/>
    </source>
</evidence>
<gene>
    <name evidence="2" type="ORF">CINCED_3A003503</name>
</gene>
<evidence type="ECO:0000313" key="2">
    <source>
        <dbReference type="EMBL" id="VVC42772.1"/>
    </source>
</evidence>
<proteinExistence type="predicted"/>
<organism evidence="2 3">
    <name type="scientific">Cinara cedri</name>
    <dbReference type="NCBI Taxonomy" id="506608"/>
    <lineage>
        <taxon>Eukaryota</taxon>
        <taxon>Metazoa</taxon>
        <taxon>Ecdysozoa</taxon>
        <taxon>Arthropoda</taxon>
        <taxon>Hexapoda</taxon>
        <taxon>Insecta</taxon>
        <taxon>Pterygota</taxon>
        <taxon>Neoptera</taxon>
        <taxon>Paraneoptera</taxon>
        <taxon>Hemiptera</taxon>
        <taxon>Sternorrhyncha</taxon>
        <taxon>Aphidomorpha</taxon>
        <taxon>Aphidoidea</taxon>
        <taxon>Aphididae</taxon>
        <taxon>Lachninae</taxon>
        <taxon>Cinara</taxon>
    </lineage>
</organism>